<name>A0A174KK00_9BACE</name>
<dbReference type="Proteomes" id="UP000491168">
    <property type="component" value="Unassembled WGS sequence"/>
</dbReference>
<dbReference type="SUPFAM" id="SSF56925">
    <property type="entry name" value="OMPA-like"/>
    <property type="match status" value="1"/>
</dbReference>
<evidence type="ECO:0000313" key="7">
    <source>
        <dbReference type="EMBL" id="KAA5498554.1"/>
    </source>
</evidence>
<dbReference type="Pfam" id="PF13505">
    <property type="entry name" value="OMP_b-brl"/>
    <property type="match status" value="1"/>
</dbReference>
<feature type="domain" description="Outer membrane protein beta-barrel" evidence="2">
    <location>
        <begin position="6"/>
        <end position="171"/>
    </location>
</feature>
<evidence type="ECO:0000313" key="17">
    <source>
        <dbReference type="Proteomes" id="UP000284205"/>
    </source>
</evidence>
<reference evidence="20 21" key="3">
    <citation type="journal article" date="2019" name="Nat. Med.">
        <title>A library of human gut bacterial isolates paired with longitudinal multiomics data enables mechanistic microbiome research.</title>
        <authorList>
            <person name="Poyet M."/>
            <person name="Groussin M."/>
            <person name="Gibbons S.M."/>
            <person name="Avila-Pacheco J."/>
            <person name="Jiang X."/>
            <person name="Kearney S.M."/>
            <person name="Perrotta A.R."/>
            <person name="Berdy B."/>
            <person name="Zhao S."/>
            <person name="Lieberman T.D."/>
            <person name="Swanson P.K."/>
            <person name="Smith M."/>
            <person name="Roesemann S."/>
            <person name="Alexander J.E."/>
            <person name="Rich S.A."/>
            <person name="Livny J."/>
            <person name="Vlamakis H."/>
            <person name="Clish C."/>
            <person name="Bullock K."/>
            <person name="Deik A."/>
            <person name="Scott J."/>
            <person name="Pierce K.A."/>
            <person name="Xavier R.J."/>
            <person name="Alm E.J."/>
        </authorList>
    </citation>
    <scope>NUCLEOTIDE SEQUENCE [LARGE SCALE GENOMIC DNA]</scope>
    <source>
        <strain evidence="7 20">BIOML-A19</strain>
        <strain evidence="6 22">BIOML-A21</strain>
        <strain evidence="5 21">BIOML-A25</strain>
    </source>
</reference>
<evidence type="ECO:0000313" key="21">
    <source>
        <dbReference type="Proteomes" id="UP000427825"/>
    </source>
</evidence>
<dbReference type="GeneID" id="75114279"/>
<evidence type="ECO:0000313" key="20">
    <source>
        <dbReference type="Proteomes" id="UP000368418"/>
    </source>
</evidence>
<dbReference type="EMBL" id="CZAI01000003">
    <property type="protein sequence ID" value="CUP09905.1"/>
    <property type="molecule type" value="Genomic_DNA"/>
</dbReference>
<evidence type="ECO:0000313" key="19">
    <source>
        <dbReference type="Proteomes" id="UP000284689"/>
    </source>
</evidence>
<evidence type="ECO:0000313" key="8">
    <source>
        <dbReference type="EMBL" id="MDO6358781.1"/>
    </source>
</evidence>
<dbReference type="Proteomes" id="UP000095657">
    <property type="component" value="Unassembled WGS sequence"/>
</dbReference>
<reference evidence="13" key="4">
    <citation type="submission" date="2022-08" db="EMBL/GenBank/DDBJ databases">
        <title>Genome Sequencing of Bacteroides fragilis Group Isolates with Nanopore Technology.</title>
        <authorList>
            <person name="Tisza M.J."/>
            <person name="Smith D."/>
            <person name="Dekker J.P."/>
        </authorList>
    </citation>
    <scope>NUCLEOTIDE SEQUENCE</scope>
    <source>
        <strain evidence="13">BFG-474</strain>
    </source>
</reference>
<dbReference type="EMBL" id="QRUO01000009">
    <property type="protein sequence ID" value="RGR71067.1"/>
    <property type="molecule type" value="Genomic_DNA"/>
</dbReference>
<keyword evidence="1" id="KW-0732">Signal</keyword>
<dbReference type="Proteomes" id="UP000284205">
    <property type="component" value="Unassembled WGS sequence"/>
</dbReference>
<evidence type="ECO:0000313" key="5">
    <source>
        <dbReference type="EMBL" id="KAA5473468.1"/>
    </source>
</evidence>
<reference evidence="14 15" key="1">
    <citation type="submission" date="2015-09" db="EMBL/GenBank/DDBJ databases">
        <authorList>
            <consortium name="Pathogen Informatics"/>
        </authorList>
    </citation>
    <scope>NUCLEOTIDE SEQUENCE [LARGE SCALE GENOMIC DNA]</scope>
    <source>
        <strain evidence="3 14">2789STDY5834880</strain>
        <strain evidence="4 15">2789STDY5834946</strain>
    </source>
</reference>
<evidence type="ECO:0000313" key="16">
    <source>
        <dbReference type="Proteomes" id="UP000283512"/>
    </source>
</evidence>
<evidence type="ECO:0000313" key="18">
    <source>
        <dbReference type="Proteomes" id="UP000284431"/>
    </source>
</evidence>
<dbReference type="KEGG" id="bcac:CGC64_12240"/>
<evidence type="ECO:0000313" key="13">
    <source>
        <dbReference type="EMBL" id="UVQ95446.1"/>
    </source>
</evidence>
<dbReference type="InterPro" id="IPR027385">
    <property type="entry name" value="Beta-barrel_OMP"/>
</dbReference>
<gene>
    <name evidence="12" type="ORF">DW190_05520</name>
    <name evidence="11" type="ORF">DW794_12835</name>
    <name evidence="9" type="ORF">DWY26_11195</name>
    <name evidence="10" type="ORF">DXA49_18975</name>
    <name evidence="3" type="ORF">ERS852494_01478</name>
    <name evidence="4" type="ORF">ERS852558_02538</name>
    <name evidence="7" type="ORF">F2Y31_11515</name>
    <name evidence="6" type="ORF">F2Y35_13280</name>
    <name evidence="5" type="ORF">F2Y39_17405</name>
    <name evidence="13" type="ORF">NXW23_13765</name>
    <name evidence="8" type="ORF">Q4469_13940</name>
</gene>
<dbReference type="Proteomes" id="UP000284689">
    <property type="component" value="Unassembled WGS sequence"/>
</dbReference>
<sequence>MKKGLLLIVVMVAAIAVKAQDIYVGGSFNVWRNSTGNTTSFKVAPEIGYNFNETWALGAELDYSHDYNGSLSTNAFSVAPYIRWSYYQNDAVRLFLDGAAAIGFVKVKDGDTSKAGQIGFRPGIAVKLNDHFSFIAKYGFLGYRRNVNTPGDSFGLKLTSEDLSIGFHYAF</sequence>
<accession>A0A174KK00</accession>
<dbReference type="EMBL" id="JAUONL010000011">
    <property type="protein sequence ID" value="MDO6358781.1"/>
    <property type="molecule type" value="Genomic_DNA"/>
</dbReference>
<proteinExistence type="predicted"/>
<dbReference type="AlphaFoldDB" id="A0A174KK00"/>
<evidence type="ECO:0000313" key="9">
    <source>
        <dbReference type="EMBL" id="RGR71067.1"/>
    </source>
</evidence>
<evidence type="ECO:0000313" key="15">
    <source>
        <dbReference type="Proteomes" id="UP000095725"/>
    </source>
</evidence>
<reference evidence="16 17" key="2">
    <citation type="submission" date="2018-08" db="EMBL/GenBank/DDBJ databases">
        <title>A genome reference for cultivated species of the human gut microbiota.</title>
        <authorList>
            <person name="Zou Y."/>
            <person name="Xue W."/>
            <person name="Luo G."/>
        </authorList>
    </citation>
    <scope>NUCLEOTIDE SEQUENCE [LARGE SCALE GENOMIC DNA]</scope>
    <source>
        <strain evidence="9 17">AF24-29LB</strain>
        <strain evidence="12 16">AM16-49B</strain>
        <strain evidence="11 19">AM31-16AC</strain>
        <strain evidence="10 18">OF02-6LB</strain>
    </source>
</reference>
<dbReference type="EMBL" id="VVYJ01000011">
    <property type="protein sequence ID" value="KAA5473468.1"/>
    <property type="molecule type" value="Genomic_DNA"/>
</dbReference>
<reference evidence="8" key="5">
    <citation type="submission" date="2023-07" db="EMBL/GenBank/DDBJ databases">
        <title>Whole Genome Sequencing of Colonoscopy isolates.</title>
        <authorList>
            <person name="Surve S.V."/>
            <person name="Valls R.A."/>
            <person name="Barrak K.E."/>
            <person name="Gardner T.B."/>
            <person name="O'Toole G.A."/>
        </authorList>
    </citation>
    <scope>NUCLEOTIDE SEQUENCE</scope>
    <source>
        <strain evidence="8">GP0119</strain>
    </source>
</reference>
<dbReference type="Proteomes" id="UP000427825">
    <property type="component" value="Unassembled WGS sequence"/>
</dbReference>
<dbReference type="Proteomes" id="UP000095725">
    <property type="component" value="Unassembled WGS sequence"/>
</dbReference>
<dbReference type="RefSeq" id="WP_005676173.1">
    <property type="nucleotide sequence ID" value="NZ_CABMOQ010000006.1"/>
</dbReference>
<dbReference type="Proteomes" id="UP001060260">
    <property type="component" value="Chromosome"/>
</dbReference>
<dbReference type="Proteomes" id="UP000283512">
    <property type="component" value="Unassembled WGS sequence"/>
</dbReference>
<evidence type="ECO:0000313" key="10">
    <source>
        <dbReference type="EMBL" id="RGY22589.1"/>
    </source>
</evidence>
<evidence type="ECO:0000313" key="12">
    <source>
        <dbReference type="EMBL" id="RHH94123.1"/>
    </source>
</evidence>
<evidence type="ECO:0000259" key="2">
    <source>
        <dbReference type="Pfam" id="PF13505"/>
    </source>
</evidence>
<dbReference type="EMBL" id="CZBL01000010">
    <property type="protein sequence ID" value="CUQ30828.1"/>
    <property type="molecule type" value="Genomic_DNA"/>
</dbReference>
<dbReference type="Proteomes" id="UP000284431">
    <property type="component" value="Unassembled WGS sequence"/>
</dbReference>
<dbReference type="EMBL" id="VVYF01000012">
    <property type="protein sequence ID" value="KAA5491003.1"/>
    <property type="molecule type" value="Genomic_DNA"/>
</dbReference>
<evidence type="ECO:0000313" key="14">
    <source>
        <dbReference type="Proteomes" id="UP000095657"/>
    </source>
</evidence>
<dbReference type="EMBL" id="VVYD01000009">
    <property type="protein sequence ID" value="KAA5498554.1"/>
    <property type="molecule type" value="Genomic_DNA"/>
</dbReference>
<evidence type="ECO:0000313" key="6">
    <source>
        <dbReference type="EMBL" id="KAA5491003.1"/>
    </source>
</evidence>
<evidence type="ECO:0000313" key="4">
    <source>
        <dbReference type="EMBL" id="CUQ30828.1"/>
    </source>
</evidence>
<protein>
    <submittedName>
        <fullName evidence="8">Outer membrane beta-barrel protein</fullName>
    </submittedName>
    <submittedName>
        <fullName evidence="5">Porin family protein</fullName>
    </submittedName>
</protein>
<dbReference type="EMBL" id="QRKD01000002">
    <property type="protein sequence ID" value="RHH94123.1"/>
    <property type="molecule type" value="Genomic_DNA"/>
</dbReference>
<dbReference type="EMBL" id="QSCS01000037">
    <property type="protein sequence ID" value="RGY22589.1"/>
    <property type="molecule type" value="Genomic_DNA"/>
</dbReference>
<dbReference type="STRING" id="47678.ERS852494_01478"/>
<dbReference type="Proteomes" id="UP000368418">
    <property type="component" value="Unassembled WGS sequence"/>
</dbReference>
<evidence type="ECO:0000313" key="11">
    <source>
        <dbReference type="EMBL" id="RHD47176.1"/>
    </source>
</evidence>
<dbReference type="EMBL" id="CP103166">
    <property type="protein sequence ID" value="UVQ95446.1"/>
    <property type="molecule type" value="Genomic_DNA"/>
</dbReference>
<dbReference type="Gene3D" id="2.40.160.20">
    <property type="match status" value="1"/>
</dbReference>
<dbReference type="EMBL" id="QSJD01000019">
    <property type="protein sequence ID" value="RHD47176.1"/>
    <property type="molecule type" value="Genomic_DNA"/>
</dbReference>
<dbReference type="Proteomes" id="UP001170023">
    <property type="component" value="Unassembled WGS sequence"/>
</dbReference>
<organism evidence="3 14">
    <name type="scientific">Bacteroides caccae</name>
    <dbReference type="NCBI Taxonomy" id="47678"/>
    <lineage>
        <taxon>Bacteria</taxon>
        <taxon>Pseudomonadati</taxon>
        <taxon>Bacteroidota</taxon>
        <taxon>Bacteroidia</taxon>
        <taxon>Bacteroidales</taxon>
        <taxon>Bacteroidaceae</taxon>
        <taxon>Bacteroides</taxon>
    </lineage>
</organism>
<evidence type="ECO:0000313" key="3">
    <source>
        <dbReference type="EMBL" id="CUP09905.1"/>
    </source>
</evidence>
<evidence type="ECO:0000313" key="22">
    <source>
        <dbReference type="Proteomes" id="UP000491168"/>
    </source>
</evidence>
<dbReference type="InterPro" id="IPR011250">
    <property type="entry name" value="OMP/PagP_B-barrel"/>
</dbReference>
<evidence type="ECO:0000256" key="1">
    <source>
        <dbReference type="ARBA" id="ARBA00022729"/>
    </source>
</evidence>